<dbReference type="PANTHER" id="PTHR30480">
    <property type="entry name" value="BETA-HEXOSAMINIDASE-RELATED"/>
    <property type="match status" value="1"/>
</dbReference>
<reference evidence="8" key="1">
    <citation type="submission" date="2020-06" db="EMBL/GenBank/DDBJ databases">
        <title>Characterization of fructooligosaccharide metabolism and fructooligosaccharide-degrading enzymes in human commensal butyrate producers.</title>
        <authorList>
            <person name="Tanno H."/>
            <person name="Fujii T."/>
            <person name="Hirano K."/>
            <person name="Maeno S."/>
            <person name="Tonozuka T."/>
            <person name="Sakamoto M."/>
            <person name="Ohkuma M."/>
            <person name="Tochio T."/>
            <person name="Endo A."/>
        </authorList>
    </citation>
    <scope>NUCLEOTIDE SEQUENCE</scope>
    <source>
        <strain evidence="8">JCM 17466</strain>
    </source>
</reference>
<dbReference type="InterPro" id="IPR036962">
    <property type="entry name" value="Glyco_hydro_3_N_sf"/>
</dbReference>
<dbReference type="Proteomes" id="UP000613208">
    <property type="component" value="Unassembled WGS sequence"/>
</dbReference>
<evidence type="ECO:0000256" key="6">
    <source>
        <dbReference type="SAM" id="SignalP"/>
    </source>
</evidence>
<dbReference type="PRINTS" id="PR00133">
    <property type="entry name" value="GLHYDRLASE3"/>
</dbReference>
<evidence type="ECO:0000256" key="4">
    <source>
        <dbReference type="ARBA" id="ARBA00022801"/>
    </source>
</evidence>
<accession>A0A916VEU8</accession>
<evidence type="ECO:0000259" key="7">
    <source>
        <dbReference type="Pfam" id="PF00933"/>
    </source>
</evidence>
<keyword evidence="6" id="KW-0732">Signal</keyword>
<dbReference type="PANTHER" id="PTHR30480:SF13">
    <property type="entry name" value="BETA-HEXOSAMINIDASE"/>
    <property type="match status" value="1"/>
</dbReference>
<dbReference type="RefSeq" id="WP_201311891.1">
    <property type="nucleotide sequence ID" value="NZ_BLYI01000062.1"/>
</dbReference>
<feature type="domain" description="Glycoside hydrolase family 3 N-terminal" evidence="7">
    <location>
        <begin position="54"/>
        <end position="381"/>
    </location>
</feature>
<dbReference type="GO" id="GO:0009254">
    <property type="term" value="P:peptidoglycan turnover"/>
    <property type="evidence" value="ECO:0007669"/>
    <property type="project" value="TreeGrafter"/>
</dbReference>
<dbReference type="InterPro" id="IPR050226">
    <property type="entry name" value="NagZ_Beta-hexosaminidase"/>
</dbReference>
<organism evidence="8 9">
    <name type="scientific">Anaerostipes butyraticus</name>
    <dbReference type="NCBI Taxonomy" id="645466"/>
    <lineage>
        <taxon>Bacteria</taxon>
        <taxon>Bacillati</taxon>
        <taxon>Bacillota</taxon>
        <taxon>Clostridia</taxon>
        <taxon>Lachnospirales</taxon>
        <taxon>Lachnospiraceae</taxon>
        <taxon>Anaerostipes</taxon>
    </lineage>
</organism>
<dbReference type="GO" id="GO:0005975">
    <property type="term" value="P:carbohydrate metabolic process"/>
    <property type="evidence" value="ECO:0007669"/>
    <property type="project" value="InterPro"/>
</dbReference>
<dbReference type="InterPro" id="IPR001764">
    <property type="entry name" value="Glyco_hydro_3_N"/>
</dbReference>
<dbReference type="InterPro" id="IPR019800">
    <property type="entry name" value="Glyco_hydro_3_AS"/>
</dbReference>
<dbReference type="GO" id="GO:0004563">
    <property type="term" value="F:beta-N-acetylhexosaminidase activity"/>
    <property type="evidence" value="ECO:0007669"/>
    <property type="project" value="UniProtKB-EC"/>
</dbReference>
<evidence type="ECO:0000256" key="3">
    <source>
        <dbReference type="ARBA" id="ARBA00012663"/>
    </source>
</evidence>
<gene>
    <name evidence="8" type="ORF">ANBU17_25740</name>
</gene>
<feature type="signal peptide" evidence="6">
    <location>
        <begin position="1"/>
        <end position="22"/>
    </location>
</feature>
<dbReference type="InterPro" id="IPR017853">
    <property type="entry name" value="GH"/>
</dbReference>
<dbReference type="EMBL" id="BLYI01000062">
    <property type="protein sequence ID" value="GFO86227.1"/>
    <property type="molecule type" value="Genomic_DNA"/>
</dbReference>
<keyword evidence="5" id="KW-0326">Glycosidase</keyword>
<keyword evidence="4" id="KW-0378">Hydrolase</keyword>
<dbReference type="SUPFAM" id="SSF51445">
    <property type="entry name" value="(Trans)glycosidases"/>
    <property type="match status" value="1"/>
</dbReference>
<name>A0A916VEU8_9FIRM</name>
<dbReference type="PROSITE" id="PS00775">
    <property type="entry name" value="GLYCOSYL_HYDROL_F3"/>
    <property type="match status" value="1"/>
</dbReference>
<proteinExistence type="inferred from homology"/>
<dbReference type="Gene3D" id="3.20.20.300">
    <property type="entry name" value="Glycoside hydrolase, family 3, N-terminal domain"/>
    <property type="match status" value="1"/>
</dbReference>
<keyword evidence="9" id="KW-1185">Reference proteome</keyword>
<evidence type="ECO:0000256" key="5">
    <source>
        <dbReference type="ARBA" id="ARBA00023295"/>
    </source>
</evidence>
<dbReference type="Pfam" id="PF00933">
    <property type="entry name" value="Glyco_hydro_3"/>
    <property type="match status" value="1"/>
</dbReference>
<evidence type="ECO:0000256" key="2">
    <source>
        <dbReference type="ARBA" id="ARBA00005336"/>
    </source>
</evidence>
<sequence length="401" mass="44074">MKRRILSLVLIFIMLFCAGCQSKDKKEKTAARTEDLDEATLEGMSEDITKDLSLETKIGQLFMVPLYSLDEGDTKNQQKITSQMKKTMKQYKMGGVVLFSKNMTDAGQTKELISGLQDASRIPLFVSVDEEGGSVARVSSNEKMGVTHYPAAREIGETYNEDQLEEMGKTQSSQLKKLGFNMNLAPVADVLTNESNTEIGDRSFGSDAGDVSDIISTLVTSMQKQQISAVLKHFPGSGETWGDTHRGSAEAEQTIQTLRKIDFKPFEAGIDADVDAVMVSHLMLSNVTDEREPSTLSKRVVTDILRNELEFDGVVMTDAMNMKAITDDYSAGEAAVKALQAGVDVILMPDDLAEAYKAVKKAVDNGEIKESRIDESVERIIYTKLKRGVIPPDTDLLKDNG</sequence>
<comment type="catalytic activity">
    <reaction evidence="1">
        <text>Hydrolysis of terminal non-reducing N-acetyl-D-hexosamine residues in N-acetyl-beta-D-hexosaminides.</text>
        <dbReference type="EC" id="3.2.1.52"/>
    </reaction>
</comment>
<protein>
    <recommendedName>
        <fullName evidence="3">beta-N-acetylhexosaminidase</fullName>
        <ecNumber evidence="3">3.2.1.52</ecNumber>
    </recommendedName>
</protein>
<dbReference type="AlphaFoldDB" id="A0A916VEU8"/>
<feature type="chain" id="PRO_5037459079" description="beta-N-acetylhexosaminidase" evidence="6">
    <location>
        <begin position="23"/>
        <end position="401"/>
    </location>
</feature>
<evidence type="ECO:0000313" key="8">
    <source>
        <dbReference type="EMBL" id="GFO86227.1"/>
    </source>
</evidence>
<comment type="caution">
    <text evidence="8">The sequence shown here is derived from an EMBL/GenBank/DDBJ whole genome shotgun (WGS) entry which is preliminary data.</text>
</comment>
<comment type="similarity">
    <text evidence="2">Belongs to the glycosyl hydrolase 3 family.</text>
</comment>
<evidence type="ECO:0000256" key="1">
    <source>
        <dbReference type="ARBA" id="ARBA00001231"/>
    </source>
</evidence>
<evidence type="ECO:0000313" key="9">
    <source>
        <dbReference type="Proteomes" id="UP000613208"/>
    </source>
</evidence>
<dbReference type="EC" id="3.2.1.52" evidence="3"/>